<dbReference type="Gene3D" id="2.130.10.10">
    <property type="entry name" value="YVTN repeat-like/Quinoprotein amine dehydrogenase"/>
    <property type="match status" value="1"/>
</dbReference>
<accession>A0A6A5AE85</accession>
<evidence type="ECO:0000313" key="2">
    <source>
        <dbReference type="EMBL" id="KAF0752623.1"/>
    </source>
</evidence>
<organism evidence="2 3">
    <name type="scientific">Aphanomyces astaci</name>
    <name type="common">Crayfish plague agent</name>
    <dbReference type="NCBI Taxonomy" id="112090"/>
    <lineage>
        <taxon>Eukaryota</taxon>
        <taxon>Sar</taxon>
        <taxon>Stramenopiles</taxon>
        <taxon>Oomycota</taxon>
        <taxon>Saprolegniomycetes</taxon>
        <taxon>Saprolegniales</taxon>
        <taxon>Verrucalvaceae</taxon>
        <taxon>Aphanomyces</taxon>
    </lineage>
</organism>
<dbReference type="Proteomes" id="UP000469452">
    <property type="component" value="Unassembled WGS sequence"/>
</dbReference>
<reference evidence="2 3" key="1">
    <citation type="submission" date="2019-06" db="EMBL/GenBank/DDBJ databases">
        <title>Genomics analysis of Aphanomyces spp. identifies a new class of oomycete effector associated with host adaptation.</title>
        <authorList>
            <person name="Gaulin E."/>
        </authorList>
    </citation>
    <scope>NUCLEOTIDE SEQUENCE [LARGE SCALE GENOMIC DNA]</scope>
    <source>
        <strain evidence="2 3">E</strain>
    </source>
</reference>
<dbReference type="PANTHER" id="PTHR44324:SF4">
    <property type="entry name" value="WD40 REPEAT DOMAIN 95"/>
    <property type="match status" value="1"/>
</dbReference>
<dbReference type="AlphaFoldDB" id="A0A6A5AE85"/>
<comment type="caution">
    <text evidence="2">The sequence shown here is derived from an EMBL/GenBank/DDBJ whole genome shotgun (WGS) entry which is preliminary data.</text>
</comment>
<dbReference type="EMBL" id="VJMI01011501">
    <property type="protein sequence ID" value="KAF0752623.1"/>
    <property type="molecule type" value="Genomic_DNA"/>
</dbReference>
<proteinExistence type="predicted"/>
<dbReference type="InterPro" id="IPR036322">
    <property type="entry name" value="WD40_repeat_dom_sf"/>
</dbReference>
<dbReference type="InterPro" id="IPR051242">
    <property type="entry name" value="WD-EF-hand_domain"/>
</dbReference>
<dbReference type="SUPFAM" id="SSF50978">
    <property type="entry name" value="WD40 repeat-like"/>
    <property type="match status" value="1"/>
</dbReference>
<gene>
    <name evidence="2" type="ORF">AaE_005966</name>
</gene>
<sequence length="117" mass="12870">MHTQPPPSRKSAPQANEVTGVALITVSVAHSSGRGFTQAKYILSVGWDRRVYVWRDSLDQEYVNRMPEDLSVGHTDDILTVSFCAQKFIATGGMDGCGASRISISVLWLPQPRTFCV</sequence>
<name>A0A6A5AE85_APHAT</name>
<dbReference type="PANTHER" id="PTHR44324">
    <property type="entry name" value="WD40 REPEAT DOMAIN 95"/>
    <property type="match status" value="1"/>
</dbReference>
<evidence type="ECO:0000313" key="3">
    <source>
        <dbReference type="Proteomes" id="UP000469452"/>
    </source>
</evidence>
<dbReference type="InterPro" id="IPR015943">
    <property type="entry name" value="WD40/YVTN_repeat-like_dom_sf"/>
</dbReference>
<evidence type="ECO:0000256" key="1">
    <source>
        <dbReference type="ARBA" id="ARBA00022737"/>
    </source>
</evidence>
<keyword evidence="1" id="KW-0677">Repeat</keyword>
<protein>
    <submittedName>
        <fullName evidence="2">Uncharacterized protein</fullName>
    </submittedName>
</protein>